<evidence type="ECO:0000313" key="3">
    <source>
        <dbReference type="Proteomes" id="UP001075001"/>
    </source>
</evidence>
<feature type="compositionally biased region" description="Basic residues" evidence="1">
    <location>
        <begin position="103"/>
        <end position="112"/>
    </location>
</feature>
<dbReference type="Proteomes" id="UP001075001">
    <property type="component" value="Unassembled WGS sequence"/>
</dbReference>
<evidence type="ECO:0000313" key="2">
    <source>
        <dbReference type="EMBL" id="MDG1640365.1"/>
    </source>
</evidence>
<dbReference type="RefSeq" id="WP_130624338.1">
    <property type="nucleotide sequence ID" value="NZ_CP036175.1"/>
</dbReference>
<sequence>MVQTAVKNREAKGNSASPGAFPGGGAQRALSGLPVRRRLETRSPVSAAPPGRSSANASAPAHFPEAALNAPCPGYQSADGWKPVARSAQRHRDEAAPMPQPRRISRRRRSTRLVRATSPMTAGNP</sequence>
<protein>
    <submittedName>
        <fullName evidence="2">Uncharacterized protein</fullName>
    </submittedName>
</protein>
<evidence type="ECO:0000256" key="1">
    <source>
        <dbReference type="SAM" id="MobiDB-lite"/>
    </source>
</evidence>
<accession>A0ABT6E7Q3</accession>
<gene>
    <name evidence="2" type="ORF">OXR69_000330</name>
</gene>
<feature type="region of interest" description="Disordered" evidence="1">
    <location>
        <begin position="1"/>
        <end position="125"/>
    </location>
</feature>
<proteinExistence type="predicted"/>
<organism evidence="2 3">
    <name type="scientific">Klebsiella huaxiensis</name>
    <dbReference type="NCBI Taxonomy" id="2153354"/>
    <lineage>
        <taxon>Bacteria</taxon>
        <taxon>Pseudomonadati</taxon>
        <taxon>Pseudomonadota</taxon>
        <taxon>Gammaproteobacteria</taxon>
        <taxon>Enterobacterales</taxon>
        <taxon>Enterobacteriaceae</taxon>
        <taxon>Klebsiella/Raoultella group</taxon>
        <taxon>Klebsiella</taxon>
    </lineage>
</organism>
<keyword evidence="3" id="KW-1185">Reference proteome</keyword>
<name>A0ABT6E7Q3_9ENTR</name>
<reference evidence="2" key="1">
    <citation type="submission" date="2023-03" db="EMBL/GenBank/DDBJ databases">
        <title>identification of new KPC variant in Klebsiella huaxiensis from the Hospital Sewage Samples in China.</title>
        <authorList>
            <person name="Wu Y."/>
        </authorList>
    </citation>
    <scope>NUCLEOTIDE SEQUENCE</scope>
    <source>
        <strain evidence="2">ZR-9</strain>
    </source>
</reference>
<comment type="caution">
    <text evidence="2">The sequence shown here is derived from an EMBL/GenBank/DDBJ whole genome shotgun (WGS) entry which is preliminary data.</text>
</comment>
<dbReference type="EMBL" id="JAPQEX020000001">
    <property type="protein sequence ID" value="MDG1640365.1"/>
    <property type="molecule type" value="Genomic_DNA"/>
</dbReference>